<sequence>MARQYAPKAVLRHLPLDLIRTFLTQSDIATGTDWACLVEGDTRALCQAWLDLAPGARERVEEMLRHVHDMASDAGVRALIAEVRYRGRDVTEDVAQLPGHHARALWVLLNHGPAFHTARQLLAAASPLGRYWNLTTGFGGHPYDASPQAVQQLRLAVARLYREQGRGHQCSLDRYERHGSLYLFLYLDDYTQTHIGHNERGHLVRYPLRPAFEVVYVYDRAEGTLDQYTHGDRRWRHTVRDLFCEHVLHRDPPLAAPGRRSYQLNGLIDRTFPVAPDPANGINGVTIRRLRVGSMWTPERRVVLEADPSRAGDVYDMLDLHFPIDRFPRDELRVSQVTFTVRYVPAGAERERSLTFDVSAPDACNLKSMPDDQRAIGERCLRQWGILGDGRDDESDDGDARPGRVA</sequence>
<comment type="caution">
    <text evidence="2">The sequence shown here is derived from an EMBL/GenBank/DDBJ whole genome shotgun (WGS) entry which is preliminary data.</text>
</comment>
<organism evidence="2 3">
    <name type="scientific">Gemmata palustris</name>
    <dbReference type="NCBI Taxonomy" id="2822762"/>
    <lineage>
        <taxon>Bacteria</taxon>
        <taxon>Pseudomonadati</taxon>
        <taxon>Planctomycetota</taxon>
        <taxon>Planctomycetia</taxon>
        <taxon>Gemmatales</taxon>
        <taxon>Gemmataceae</taxon>
        <taxon>Gemmata</taxon>
    </lineage>
</organism>
<evidence type="ECO:0000313" key="2">
    <source>
        <dbReference type="EMBL" id="MBP3954430.1"/>
    </source>
</evidence>
<accession>A0ABS5BL42</accession>
<dbReference type="EMBL" id="JAGKQQ010000001">
    <property type="protein sequence ID" value="MBP3954430.1"/>
    <property type="molecule type" value="Genomic_DNA"/>
</dbReference>
<name>A0ABS5BL42_9BACT</name>
<evidence type="ECO:0000313" key="3">
    <source>
        <dbReference type="Proteomes" id="UP000676565"/>
    </source>
</evidence>
<proteinExistence type="predicted"/>
<feature type="region of interest" description="Disordered" evidence="1">
    <location>
        <begin position="387"/>
        <end position="406"/>
    </location>
</feature>
<keyword evidence="3" id="KW-1185">Reference proteome</keyword>
<protein>
    <submittedName>
        <fullName evidence="2">Uncharacterized protein</fullName>
    </submittedName>
</protein>
<gene>
    <name evidence="2" type="ORF">J8F10_03885</name>
</gene>
<evidence type="ECO:0000256" key="1">
    <source>
        <dbReference type="SAM" id="MobiDB-lite"/>
    </source>
</evidence>
<dbReference type="Proteomes" id="UP000676565">
    <property type="component" value="Unassembled WGS sequence"/>
</dbReference>
<reference evidence="2 3" key="1">
    <citation type="submission" date="2021-04" db="EMBL/GenBank/DDBJ databases">
        <authorList>
            <person name="Ivanova A."/>
        </authorList>
    </citation>
    <scope>NUCLEOTIDE SEQUENCE [LARGE SCALE GENOMIC DNA]</scope>
    <source>
        <strain evidence="2 3">G18</strain>
    </source>
</reference>
<dbReference type="RefSeq" id="WP_210652559.1">
    <property type="nucleotide sequence ID" value="NZ_JAGKQQ010000001.1"/>
</dbReference>